<dbReference type="Gene3D" id="3.40.50.10380">
    <property type="entry name" value="Malic enzyme, N-terminal domain"/>
    <property type="match status" value="1"/>
</dbReference>
<accession>A0A1G1V7R7</accession>
<keyword evidence="3 6" id="KW-0479">Metal-binding</keyword>
<dbReference type="SMART" id="SM00919">
    <property type="entry name" value="Malic_M"/>
    <property type="match status" value="1"/>
</dbReference>
<dbReference type="Proteomes" id="UP000178319">
    <property type="component" value="Unassembled WGS sequence"/>
</dbReference>
<evidence type="ECO:0000256" key="6">
    <source>
        <dbReference type="PIRSR" id="PIRSR000106-3"/>
    </source>
</evidence>
<feature type="binding site" evidence="5">
    <location>
        <position position="208"/>
    </location>
    <ligand>
        <name>(S)-malate</name>
        <dbReference type="ChEBI" id="CHEBI:15589"/>
    </ligand>
</feature>
<evidence type="ECO:0000256" key="7">
    <source>
        <dbReference type="RuleBase" id="RU003427"/>
    </source>
</evidence>
<keyword evidence="4" id="KW-0560">Oxidoreductase</keyword>
<dbReference type="PANTHER" id="PTHR43237:SF4">
    <property type="entry name" value="NADP-DEPENDENT MALIC ENZYME"/>
    <property type="match status" value="1"/>
</dbReference>
<feature type="binding site" evidence="5">
    <location>
        <position position="178"/>
    </location>
    <ligand>
        <name>(S)-malate</name>
        <dbReference type="ChEBI" id="CHEBI:15589"/>
    </ligand>
</feature>
<dbReference type="InterPro" id="IPR051674">
    <property type="entry name" value="Malate_Decarboxylase"/>
</dbReference>
<dbReference type="SUPFAM" id="SSF51735">
    <property type="entry name" value="NAD(P)-binding Rossmann-fold domains"/>
    <property type="match status" value="1"/>
</dbReference>
<protein>
    <submittedName>
        <fullName evidence="9">Malate dehydrogenase</fullName>
    </submittedName>
</protein>
<dbReference type="CDD" id="cd05311">
    <property type="entry name" value="NAD_bind_2_malic_enz"/>
    <property type="match status" value="1"/>
</dbReference>
<comment type="caution">
    <text evidence="9">The sequence shown here is derived from an EMBL/GenBank/DDBJ whole genome shotgun (WGS) entry which is preliminary data.</text>
</comment>
<dbReference type="InterPro" id="IPR036291">
    <property type="entry name" value="NAD(P)-bd_dom_sf"/>
</dbReference>
<dbReference type="InterPro" id="IPR012302">
    <property type="entry name" value="Malic_NAD-bd"/>
</dbReference>
<dbReference type="PROSITE" id="PS00331">
    <property type="entry name" value="MALIC_ENZYMES"/>
    <property type="match status" value="1"/>
</dbReference>
<dbReference type="EMBL" id="MHBZ01000018">
    <property type="protein sequence ID" value="OGY11416.1"/>
    <property type="molecule type" value="Genomic_DNA"/>
</dbReference>
<gene>
    <name evidence="9" type="ORF">A3D26_00005</name>
</gene>
<evidence type="ECO:0000313" key="9">
    <source>
        <dbReference type="EMBL" id="OGY11416.1"/>
    </source>
</evidence>
<feature type="non-terminal residue" evidence="9">
    <location>
        <position position="1"/>
    </location>
</feature>
<dbReference type="InterPro" id="IPR001891">
    <property type="entry name" value="Malic_OxRdtase"/>
</dbReference>
<feature type="binding site" evidence="6">
    <location>
        <position position="53"/>
    </location>
    <ligand>
        <name>a divalent metal cation</name>
        <dbReference type="ChEBI" id="CHEBI:60240"/>
    </ligand>
</feature>
<dbReference type="Pfam" id="PF00390">
    <property type="entry name" value="malic"/>
    <property type="match status" value="1"/>
</dbReference>
<dbReference type="GO" id="GO:0051287">
    <property type="term" value="F:NAD binding"/>
    <property type="evidence" value="ECO:0007669"/>
    <property type="project" value="InterPro"/>
</dbReference>
<dbReference type="GO" id="GO:0004470">
    <property type="term" value="F:malic enzyme activity"/>
    <property type="evidence" value="ECO:0007669"/>
    <property type="project" value="InterPro"/>
</dbReference>
<dbReference type="InterPro" id="IPR015884">
    <property type="entry name" value="Malic_enzyme_CS"/>
</dbReference>
<comment type="cofactor">
    <cofactor evidence="6">
        <name>Mg(2+)</name>
        <dbReference type="ChEBI" id="CHEBI:18420"/>
    </cofactor>
    <cofactor evidence="6">
        <name>Mn(2+)</name>
        <dbReference type="ChEBI" id="CHEBI:29035"/>
    </cofactor>
    <text evidence="6">Divalent metal cations. Prefers magnesium or manganese.</text>
</comment>
<evidence type="ECO:0000256" key="5">
    <source>
        <dbReference type="PIRSR" id="PIRSR000106-2"/>
    </source>
</evidence>
<dbReference type="Pfam" id="PF03949">
    <property type="entry name" value="Malic_M"/>
    <property type="match status" value="1"/>
</dbReference>
<evidence type="ECO:0000256" key="4">
    <source>
        <dbReference type="ARBA" id="ARBA00023002"/>
    </source>
</evidence>
<comment type="cofactor">
    <cofactor evidence="1">
        <name>Mn(2+)</name>
        <dbReference type="ChEBI" id="CHEBI:29035"/>
    </cofactor>
</comment>
<feature type="binding site" evidence="6">
    <location>
        <position position="28"/>
    </location>
    <ligand>
        <name>a divalent metal cation</name>
        <dbReference type="ChEBI" id="CHEBI:60240"/>
    </ligand>
</feature>
<dbReference type="InterPro" id="IPR012301">
    <property type="entry name" value="Malic_N_dom"/>
</dbReference>
<dbReference type="Gene3D" id="3.40.50.720">
    <property type="entry name" value="NAD(P)-binding Rossmann-like Domain"/>
    <property type="match status" value="1"/>
</dbReference>
<feature type="binding site" evidence="6">
    <location>
        <position position="29"/>
    </location>
    <ligand>
        <name>a divalent metal cation</name>
        <dbReference type="ChEBI" id="CHEBI:60240"/>
    </ligand>
</feature>
<dbReference type="GO" id="GO:0016616">
    <property type="term" value="F:oxidoreductase activity, acting on the CH-OH group of donors, NAD or NADP as acceptor"/>
    <property type="evidence" value="ECO:0007669"/>
    <property type="project" value="InterPro"/>
</dbReference>
<dbReference type="InterPro" id="IPR037062">
    <property type="entry name" value="Malic_N_dom_sf"/>
</dbReference>
<dbReference type="STRING" id="1797516.A3D26_00005"/>
<organism evidence="9 10">
    <name type="scientific">Candidatus Blackburnbacteria bacterium RIFCSPHIGHO2_02_FULL_44_20</name>
    <dbReference type="NCBI Taxonomy" id="1797516"/>
    <lineage>
        <taxon>Bacteria</taxon>
        <taxon>Candidatus Blackburniibacteriota</taxon>
    </lineage>
</organism>
<proteinExistence type="inferred from homology"/>
<dbReference type="GO" id="GO:0046872">
    <property type="term" value="F:metal ion binding"/>
    <property type="evidence" value="ECO:0007669"/>
    <property type="project" value="UniProtKB-KW"/>
</dbReference>
<comment type="similarity">
    <text evidence="2 7">Belongs to the malic enzymes family.</text>
</comment>
<dbReference type="PANTHER" id="PTHR43237">
    <property type="entry name" value="NADP-DEPENDENT MALIC ENZYME"/>
    <property type="match status" value="1"/>
</dbReference>
<dbReference type="InterPro" id="IPR045213">
    <property type="entry name" value="Malic_NAD-bd_bact_type"/>
</dbReference>
<evidence type="ECO:0000256" key="1">
    <source>
        <dbReference type="ARBA" id="ARBA00001936"/>
    </source>
</evidence>
<evidence type="ECO:0000256" key="3">
    <source>
        <dbReference type="ARBA" id="ARBA00022723"/>
    </source>
</evidence>
<feature type="domain" description="Malic enzyme NAD-binding" evidence="8">
    <location>
        <begin position="54"/>
        <end position="274"/>
    </location>
</feature>
<dbReference type="InterPro" id="IPR046346">
    <property type="entry name" value="Aminoacid_DH-like_N_sf"/>
</dbReference>
<evidence type="ECO:0000313" key="10">
    <source>
        <dbReference type="Proteomes" id="UP000178319"/>
    </source>
</evidence>
<sequence length="277" mass="28950">ICLATQDTEEIISIVTAIAPVFGGINLEDISAPRCFEIEARLQNLGIPVMHDDQHGTAVVALAGLINAAKVAKRKLSSLRIVIVGAGAAGSAIAKLVSPLVSDVISVDSRGIIYKTRPGLEVYKLNLARITNKKNLKGSMQDALVGADVVIGVSTAGILSGKDIALMAPRPIVFAMANPMPEIMPDEAKKAGAFIVATGRSDFSNQINNSLSFPGIFKGAMASKATRITDEMKLAAARALANLVKKPASDKIIPGPFDRGVVNAVSSAVSKIAKRRS</sequence>
<name>A0A1G1V7R7_9BACT</name>
<evidence type="ECO:0000256" key="2">
    <source>
        <dbReference type="ARBA" id="ARBA00008785"/>
    </source>
</evidence>
<reference evidence="9 10" key="1">
    <citation type="journal article" date="2016" name="Nat. Commun.">
        <title>Thousands of microbial genomes shed light on interconnected biogeochemical processes in an aquifer system.</title>
        <authorList>
            <person name="Anantharaman K."/>
            <person name="Brown C.T."/>
            <person name="Hug L.A."/>
            <person name="Sharon I."/>
            <person name="Castelle C.J."/>
            <person name="Probst A.J."/>
            <person name="Thomas B.C."/>
            <person name="Singh A."/>
            <person name="Wilkins M.J."/>
            <person name="Karaoz U."/>
            <person name="Brodie E.L."/>
            <person name="Williams K.H."/>
            <person name="Hubbard S.S."/>
            <person name="Banfield J.F."/>
        </authorList>
    </citation>
    <scope>NUCLEOTIDE SEQUENCE [LARGE SCALE GENOMIC DNA]</scope>
</reference>
<dbReference type="PRINTS" id="PR00072">
    <property type="entry name" value="MALOXRDTASE"/>
</dbReference>
<dbReference type="PIRSF" id="PIRSF000106">
    <property type="entry name" value="ME"/>
    <property type="match status" value="1"/>
</dbReference>
<dbReference type="SUPFAM" id="SSF53223">
    <property type="entry name" value="Aminoacid dehydrogenase-like, N-terminal domain"/>
    <property type="match status" value="1"/>
</dbReference>
<evidence type="ECO:0000259" key="8">
    <source>
        <dbReference type="SMART" id="SM00919"/>
    </source>
</evidence>
<dbReference type="AlphaFoldDB" id="A0A1G1V7R7"/>